<keyword evidence="8 9" id="KW-0012">Acyltransferase</keyword>
<dbReference type="NCBIfam" id="TIGR00530">
    <property type="entry name" value="AGP_acyltrn"/>
    <property type="match status" value="1"/>
</dbReference>
<comment type="similarity">
    <text evidence="4 9">Belongs to the 1-acyl-sn-glycerol-3-phosphate acyltransferase family.</text>
</comment>
<dbReference type="InterPro" id="IPR004552">
    <property type="entry name" value="AGP_acyltrans"/>
</dbReference>
<dbReference type="SUPFAM" id="SSF69593">
    <property type="entry name" value="Glycerol-3-phosphate (1)-acyltransferase"/>
    <property type="match status" value="1"/>
</dbReference>
<keyword evidence="9" id="KW-0443">Lipid metabolism</keyword>
<keyword evidence="10" id="KW-0812">Transmembrane</keyword>
<keyword evidence="10" id="KW-1133">Transmembrane helix</keyword>
<reference evidence="13" key="2">
    <citation type="journal article" date="2016" name="Int. J. Syst. Evol. Microbiol.">
        <title>Caldimicrobium thiodismutans sp. nov., a sulfur-disproportionating bacterium isolated from a hot spring.</title>
        <authorList>
            <person name="Kojima H."/>
            <person name="Umezawa K."/>
            <person name="Fukui M."/>
        </authorList>
    </citation>
    <scope>NUCLEOTIDE SEQUENCE [LARGE SCALE GENOMIC DNA]</scope>
    <source>
        <strain evidence="13">TF1</strain>
    </source>
</reference>
<sequence>MTEFVRNILAWLYVLTSVPIIGLLAVLTKRHFFAWLWCHLLLKVLGIRIKVIAEKFPEKGKKYVFMANHQSQLDIPVLESLLKDYNIRFLAKKSLFDIPFFGWGIKALGYVPVEREDPKEGLKSLLACVDRLKEGVSLVVFPEGTRSKTGELLPFKAAGFLIPIKAGVPVCPVSIWGTFRILPKGSLWFNLKKREVWVSIGPVIEVKNLTLKDKNTLLSQVRENIEKSLERMKNL</sequence>
<comment type="pathway">
    <text evidence="2">Phospholipid metabolism; CDP-diacylglycerol biosynthesis; CDP-diacylglycerol from sn-glycerol 3-phosphate: step 2/3.</text>
</comment>
<evidence type="ECO:0000313" key="12">
    <source>
        <dbReference type="EMBL" id="BAU23376.1"/>
    </source>
</evidence>
<dbReference type="GO" id="GO:0016020">
    <property type="term" value="C:membrane"/>
    <property type="evidence" value="ECO:0007669"/>
    <property type="project" value="InterPro"/>
</dbReference>
<evidence type="ECO:0000256" key="9">
    <source>
        <dbReference type="RuleBase" id="RU361267"/>
    </source>
</evidence>
<dbReference type="Proteomes" id="UP000068196">
    <property type="component" value="Chromosome"/>
</dbReference>
<feature type="transmembrane region" description="Helical" evidence="10">
    <location>
        <begin position="7"/>
        <end position="26"/>
    </location>
</feature>
<dbReference type="AlphaFoldDB" id="A0A0U5B5M2"/>
<feature type="domain" description="Phospholipid/glycerol acyltransferase" evidence="11">
    <location>
        <begin position="63"/>
        <end position="178"/>
    </location>
</feature>
<evidence type="ECO:0000256" key="6">
    <source>
        <dbReference type="ARBA" id="ARBA00016139"/>
    </source>
</evidence>
<dbReference type="InterPro" id="IPR002123">
    <property type="entry name" value="Plipid/glycerol_acylTrfase"/>
</dbReference>
<evidence type="ECO:0000256" key="7">
    <source>
        <dbReference type="ARBA" id="ARBA00022679"/>
    </source>
</evidence>
<evidence type="ECO:0000256" key="1">
    <source>
        <dbReference type="ARBA" id="ARBA00001141"/>
    </source>
</evidence>
<comment type="domain">
    <text evidence="9">The HXXXXD motif is essential for acyltransferase activity and may constitute the binding site for the phosphate moiety of the glycerol-3-phosphate.</text>
</comment>
<dbReference type="GO" id="GO:0006654">
    <property type="term" value="P:phosphatidic acid biosynthetic process"/>
    <property type="evidence" value="ECO:0007669"/>
    <property type="project" value="TreeGrafter"/>
</dbReference>
<comment type="catalytic activity">
    <reaction evidence="1 9">
        <text>a 1-acyl-sn-glycero-3-phosphate + an acyl-CoA = a 1,2-diacyl-sn-glycero-3-phosphate + CoA</text>
        <dbReference type="Rhea" id="RHEA:19709"/>
        <dbReference type="ChEBI" id="CHEBI:57287"/>
        <dbReference type="ChEBI" id="CHEBI:57970"/>
        <dbReference type="ChEBI" id="CHEBI:58342"/>
        <dbReference type="ChEBI" id="CHEBI:58608"/>
        <dbReference type="EC" id="2.3.1.51"/>
    </reaction>
</comment>
<evidence type="ECO:0000256" key="10">
    <source>
        <dbReference type="SAM" id="Phobius"/>
    </source>
</evidence>
<organism evidence="12 13">
    <name type="scientific">Caldimicrobium thiodismutans</name>
    <dbReference type="NCBI Taxonomy" id="1653476"/>
    <lineage>
        <taxon>Bacteria</taxon>
        <taxon>Pseudomonadati</taxon>
        <taxon>Thermodesulfobacteriota</taxon>
        <taxon>Thermodesulfobacteria</taxon>
        <taxon>Thermodesulfobacteriales</taxon>
        <taxon>Thermodesulfobacteriaceae</taxon>
        <taxon>Caldimicrobium</taxon>
    </lineage>
</organism>
<proteinExistence type="inferred from homology"/>
<dbReference type="SMART" id="SM00563">
    <property type="entry name" value="PlsC"/>
    <property type="match status" value="1"/>
</dbReference>
<dbReference type="PANTHER" id="PTHR10434:SF11">
    <property type="entry name" value="1-ACYL-SN-GLYCEROL-3-PHOSPHATE ACYLTRANSFERASE"/>
    <property type="match status" value="1"/>
</dbReference>
<dbReference type="EMBL" id="AP014945">
    <property type="protein sequence ID" value="BAU23376.1"/>
    <property type="molecule type" value="Genomic_DNA"/>
</dbReference>
<gene>
    <name evidence="12" type="ORF">THC_0992</name>
</gene>
<dbReference type="RefSeq" id="WP_167344324.1">
    <property type="nucleotide sequence ID" value="NZ_AP014945.1"/>
</dbReference>
<accession>A0A0U5B5M2</accession>
<keyword evidence="10" id="KW-0472">Membrane</keyword>
<protein>
    <recommendedName>
        <fullName evidence="6 9">1-acyl-sn-glycerol-3-phosphate acyltransferase</fullName>
        <ecNumber evidence="5 9">2.3.1.51</ecNumber>
    </recommendedName>
</protein>
<dbReference type="EC" id="2.3.1.51" evidence="5 9"/>
<reference evidence="12 13" key="1">
    <citation type="journal article" date="2016" name="Int. J. Syst. Evol. Microbiol.">
        <title>Caldimicrobium thiodismutans sp. nov., a sulfur-disproportionating bacterium isolated from a hot spring, and emended description of the genus Caldimicrobium.</title>
        <authorList>
            <person name="Kojima H."/>
            <person name="Umezawa K."/>
            <person name="Fukui M."/>
        </authorList>
    </citation>
    <scope>NUCLEOTIDE SEQUENCE [LARGE SCALE GENOMIC DNA]</scope>
    <source>
        <strain evidence="12 13">TF1</strain>
    </source>
</reference>
<evidence type="ECO:0000256" key="5">
    <source>
        <dbReference type="ARBA" id="ARBA00013211"/>
    </source>
</evidence>
<evidence type="ECO:0000313" key="13">
    <source>
        <dbReference type="Proteomes" id="UP000068196"/>
    </source>
</evidence>
<dbReference type="KEGG" id="cthi:THC_0992"/>
<keyword evidence="9" id="KW-0594">Phospholipid biosynthesis</keyword>
<keyword evidence="9" id="KW-0444">Lipid biosynthesis</keyword>
<evidence type="ECO:0000256" key="2">
    <source>
        <dbReference type="ARBA" id="ARBA00004728"/>
    </source>
</evidence>
<keyword evidence="9" id="KW-1208">Phospholipid metabolism</keyword>
<evidence type="ECO:0000256" key="3">
    <source>
        <dbReference type="ARBA" id="ARBA00005189"/>
    </source>
</evidence>
<keyword evidence="7 9" id="KW-0808">Transferase</keyword>
<name>A0A0U5B5M2_9BACT</name>
<dbReference type="Pfam" id="PF01553">
    <property type="entry name" value="Acyltransferase"/>
    <property type="match status" value="1"/>
</dbReference>
<comment type="pathway">
    <text evidence="3">Lipid metabolism.</text>
</comment>
<keyword evidence="13" id="KW-1185">Reference proteome</keyword>
<dbReference type="PATRIC" id="fig|1653476.3.peg.1037"/>
<dbReference type="PANTHER" id="PTHR10434">
    <property type="entry name" value="1-ACYL-SN-GLYCEROL-3-PHOSPHATE ACYLTRANSFERASE"/>
    <property type="match status" value="1"/>
</dbReference>
<evidence type="ECO:0000256" key="4">
    <source>
        <dbReference type="ARBA" id="ARBA00008655"/>
    </source>
</evidence>
<evidence type="ECO:0000256" key="8">
    <source>
        <dbReference type="ARBA" id="ARBA00023315"/>
    </source>
</evidence>
<dbReference type="STRING" id="1653476.THC_0992"/>
<evidence type="ECO:0000259" key="11">
    <source>
        <dbReference type="SMART" id="SM00563"/>
    </source>
</evidence>
<dbReference type="CDD" id="cd07989">
    <property type="entry name" value="LPLAT_AGPAT-like"/>
    <property type="match status" value="1"/>
</dbReference>
<dbReference type="GO" id="GO:0003841">
    <property type="term" value="F:1-acylglycerol-3-phosphate O-acyltransferase activity"/>
    <property type="evidence" value="ECO:0007669"/>
    <property type="project" value="UniProtKB-UniRule"/>
</dbReference>